<dbReference type="GO" id="GO:0016740">
    <property type="term" value="F:transferase activity"/>
    <property type="evidence" value="ECO:0007669"/>
    <property type="project" value="UniProtKB-KW"/>
</dbReference>
<sequence length="428" mass="47452">MTERRTPLYDFHLRSARDLVKGGGDYVFPTSYTSPVEEHLNVRRHVGAQDLSTMGEVDVKGPGAERLVRRLLVNEVADMEPGQLRYSTMCNEEGGIVDDVTVYKFDDEHFMVVTSSGPRLKTYRWISDHAAGASAYVTDVTAAVALPVVQGPRSREFLETVVEGADLDALRFFRFAPGCIGEVELLISRSGYTGELGYELYTPADQASVLWEHLLKRGREFNLKPYGVAAMQSLRIEKALPLYGPDIDERHTPFHAGLGRWIRFDKRDFVGREALLRARYRGLDERWVGLTLESEAPASSGDAVYAVADEATFREIVETGAEAGAYEDRLKPAEHRIGRVTSSAVGPSVGETLAMAYVETAHSWPGNSLIVETAGRFVPARIAHTPFFDPENARVRAEPPEERRPEAPARRDGARPNVPARHSPNGNT</sequence>
<feature type="binding site" evidence="1">
    <location>
        <position position="199"/>
    </location>
    <ligand>
        <name>substrate</name>
    </ligand>
</feature>
<proteinExistence type="predicted"/>
<dbReference type="Pfam" id="PF08669">
    <property type="entry name" value="GCV_T_C"/>
    <property type="match status" value="1"/>
</dbReference>
<dbReference type="SUPFAM" id="SSF101790">
    <property type="entry name" value="Aminomethyltransferase beta-barrel domain"/>
    <property type="match status" value="1"/>
</dbReference>
<dbReference type="Gene3D" id="3.30.1360.120">
    <property type="entry name" value="Probable tRNA modification gtpase trme, domain 1"/>
    <property type="match status" value="1"/>
</dbReference>
<feature type="domain" description="Aminomethyltransferase C-terminal" evidence="4">
    <location>
        <begin position="299"/>
        <end position="389"/>
    </location>
</feature>
<keyword evidence="5" id="KW-0808">Transferase</keyword>
<dbReference type="PANTHER" id="PTHR43757:SF2">
    <property type="entry name" value="AMINOMETHYLTRANSFERASE, MITOCHONDRIAL"/>
    <property type="match status" value="1"/>
</dbReference>
<dbReference type="Pfam" id="PF01571">
    <property type="entry name" value="GCV_T"/>
    <property type="match status" value="1"/>
</dbReference>
<evidence type="ECO:0000313" key="5">
    <source>
        <dbReference type="EMBL" id="QIN78775.1"/>
    </source>
</evidence>
<name>A0A6G8PX62_9ACTN</name>
<evidence type="ECO:0000313" key="6">
    <source>
        <dbReference type="Proteomes" id="UP000502706"/>
    </source>
</evidence>
<accession>A0A6G8PX62</accession>
<dbReference type="PIRSF" id="PIRSF006487">
    <property type="entry name" value="GcvT"/>
    <property type="match status" value="1"/>
</dbReference>
<dbReference type="InterPro" id="IPR006222">
    <property type="entry name" value="GCVT_N"/>
</dbReference>
<evidence type="ECO:0000259" key="3">
    <source>
        <dbReference type="Pfam" id="PF01571"/>
    </source>
</evidence>
<organism evidence="5 6">
    <name type="scientific">Rubrobacter marinus</name>
    <dbReference type="NCBI Taxonomy" id="2653852"/>
    <lineage>
        <taxon>Bacteria</taxon>
        <taxon>Bacillati</taxon>
        <taxon>Actinomycetota</taxon>
        <taxon>Rubrobacteria</taxon>
        <taxon>Rubrobacterales</taxon>
        <taxon>Rubrobacteraceae</taxon>
        <taxon>Rubrobacter</taxon>
    </lineage>
</organism>
<dbReference type="KEGG" id="rmar:GBA65_09860"/>
<feature type="compositionally biased region" description="Basic and acidic residues" evidence="2">
    <location>
        <begin position="391"/>
        <end position="414"/>
    </location>
</feature>
<dbReference type="InterPro" id="IPR029043">
    <property type="entry name" value="GcvT/YgfZ_C"/>
</dbReference>
<dbReference type="SUPFAM" id="SSF103025">
    <property type="entry name" value="Folate-binding domain"/>
    <property type="match status" value="1"/>
</dbReference>
<dbReference type="Proteomes" id="UP000502706">
    <property type="component" value="Chromosome"/>
</dbReference>
<reference evidence="5 6" key="1">
    <citation type="submission" date="2019-10" db="EMBL/GenBank/DDBJ databases">
        <title>Rubrobacter sp nov SCSIO 52915 isolated from a deep-sea sediment in the South China Sea.</title>
        <authorList>
            <person name="Chen R.W."/>
        </authorList>
    </citation>
    <scope>NUCLEOTIDE SEQUENCE [LARGE SCALE GENOMIC DNA]</scope>
    <source>
        <strain evidence="5 6">SCSIO 52915</strain>
    </source>
</reference>
<feature type="region of interest" description="Disordered" evidence="2">
    <location>
        <begin position="389"/>
        <end position="428"/>
    </location>
</feature>
<dbReference type="RefSeq" id="WP_166396449.1">
    <property type="nucleotide sequence ID" value="NZ_CP045121.1"/>
</dbReference>
<dbReference type="InterPro" id="IPR028896">
    <property type="entry name" value="GcvT/YgfZ/DmdA"/>
</dbReference>
<protein>
    <submittedName>
        <fullName evidence="5">Aminomethyl transferase family protein</fullName>
    </submittedName>
</protein>
<dbReference type="InterPro" id="IPR027266">
    <property type="entry name" value="TrmE/GcvT-like"/>
</dbReference>
<gene>
    <name evidence="5" type="ORF">GBA65_09860</name>
</gene>
<evidence type="ECO:0000256" key="2">
    <source>
        <dbReference type="SAM" id="MobiDB-lite"/>
    </source>
</evidence>
<dbReference type="AlphaFoldDB" id="A0A6G8PX62"/>
<keyword evidence="6" id="KW-1185">Reference proteome</keyword>
<evidence type="ECO:0000259" key="4">
    <source>
        <dbReference type="Pfam" id="PF08669"/>
    </source>
</evidence>
<evidence type="ECO:0000256" key="1">
    <source>
        <dbReference type="PIRSR" id="PIRSR006487-1"/>
    </source>
</evidence>
<dbReference type="EMBL" id="CP045121">
    <property type="protein sequence ID" value="QIN78775.1"/>
    <property type="molecule type" value="Genomic_DNA"/>
</dbReference>
<dbReference type="PANTHER" id="PTHR43757">
    <property type="entry name" value="AMINOMETHYLTRANSFERASE"/>
    <property type="match status" value="1"/>
</dbReference>
<dbReference type="InterPro" id="IPR013977">
    <property type="entry name" value="GcvT_C"/>
</dbReference>
<feature type="domain" description="GCVT N-terminal" evidence="3">
    <location>
        <begin position="26"/>
        <end position="266"/>
    </location>
</feature>